<accession>A0ABW2JXT3</accession>
<proteinExistence type="predicted"/>
<dbReference type="Pfam" id="PF02655">
    <property type="entry name" value="ATP-grasp_3"/>
    <property type="match status" value="1"/>
</dbReference>
<name>A0ABW2JXT3_9BACI</name>
<dbReference type="Gene3D" id="3.30.1490.20">
    <property type="entry name" value="ATP-grasp fold, A domain"/>
    <property type="match status" value="1"/>
</dbReference>
<dbReference type="EMBL" id="JBHTBY010000001">
    <property type="protein sequence ID" value="MFC7319290.1"/>
    <property type="molecule type" value="Genomic_DNA"/>
</dbReference>
<keyword evidence="1" id="KW-0067">ATP-binding</keyword>
<keyword evidence="4" id="KW-1185">Reference proteome</keyword>
<sequence>MEFSEVKVLIFEGYARQTLPMAKAFNKLGCEVTTLNHSKLDVGYTSKYPTKKIVKYSSSNDYVRTVNTVRELLKSGEYNLVVPMSDFSASLLSRNKDEFSNYAKIASNDWEIYDIAQDKLKTMEICMERGIPCPLTLISVESIEEVINSDLNFPIVVKPRIGYGAIGFKVANNEAELREYIVKNKINISFYVFQEYIPQSDVQFEAAMFVDNENEIKTSLVFSKNRWFPIEGGSSTFNITVDRKDIVESCSKLLKDIGWRGCADVDLIQDPRDGIAKIMEINPRVSGSVKICFEAGVDLAKQIIQREFDHPVTSYNKYKIGQRLRCSQTDLLWFIKSSDRLTSKPSWFSMKKTKDQTFSLADPLPWFSYSIQSLGRYRKEMKKRSD</sequence>
<dbReference type="PANTHER" id="PTHR21621:SF0">
    <property type="entry name" value="BETA-CITRYLGLUTAMATE SYNTHASE B-RELATED"/>
    <property type="match status" value="1"/>
</dbReference>
<evidence type="ECO:0000256" key="1">
    <source>
        <dbReference type="PROSITE-ProRule" id="PRU00409"/>
    </source>
</evidence>
<gene>
    <name evidence="3" type="ORF">ACFQMN_00150</name>
</gene>
<evidence type="ECO:0000313" key="3">
    <source>
        <dbReference type="EMBL" id="MFC7319290.1"/>
    </source>
</evidence>
<dbReference type="InterPro" id="IPR011761">
    <property type="entry name" value="ATP-grasp"/>
</dbReference>
<evidence type="ECO:0000259" key="2">
    <source>
        <dbReference type="PROSITE" id="PS50975"/>
    </source>
</evidence>
<feature type="domain" description="ATP-grasp" evidence="2">
    <location>
        <begin position="123"/>
        <end position="308"/>
    </location>
</feature>
<dbReference type="InterPro" id="IPR003806">
    <property type="entry name" value="ATP-grasp_PylC-type"/>
</dbReference>
<dbReference type="Gene3D" id="3.30.470.20">
    <property type="entry name" value="ATP-grasp fold, B domain"/>
    <property type="match status" value="1"/>
</dbReference>
<dbReference type="Proteomes" id="UP001596494">
    <property type="component" value="Unassembled WGS sequence"/>
</dbReference>
<evidence type="ECO:0000313" key="4">
    <source>
        <dbReference type="Proteomes" id="UP001596494"/>
    </source>
</evidence>
<protein>
    <submittedName>
        <fullName evidence="3">ATP-grasp domain-containing protein</fullName>
    </submittedName>
</protein>
<dbReference type="PROSITE" id="PS50975">
    <property type="entry name" value="ATP_GRASP"/>
    <property type="match status" value="1"/>
</dbReference>
<dbReference type="PANTHER" id="PTHR21621">
    <property type="entry name" value="RIBOSOMAL PROTEIN S6 MODIFICATION PROTEIN"/>
    <property type="match status" value="1"/>
</dbReference>
<dbReference type="SUPFAM" id="SSF56059">
    <property type="entry name" value="Glutathione synthetase ATP-binding domain-like"/>
    <property type="match status" value="1"/>
</dbReference>
<comment type="caution">
    <text evidence="3">The sequence shown here is derived from an EMBL/GenBank/DDBJ whole genome shotgun (WGS) entry which is preliminary data.</text>
</comment>
<dbReference type="InterPro" id="IPR013815">
    <property type="entry name" value="ATP_grasp_subdomain_1"/>
</dbReference>
<dbReference type="RefSeq" id="WP_289216059.1">
    <property type="nucleotide sequence ID" value="NZ_JAPVRC010000005.1"/>
</dbReference>
<reference evidence="4" key="1">
    <citation type="journal article" date="2019" name="Int. J. Syst. Evol. Microbiol.">
        <title>The Global Catalogue of Microorganisms (GCM) 10K type strain sequencing project: providing services to taxonomists for standard genome sequencing and annotation.</title>
        <authorList>
            <consortium name="The Broad Institute Genomics Platform"/>
            <consortium name="The Broad Institute Genome Sequencing Center for Infectious Disease"/>
            <person name="Wu L."/>
            <person name="Ma J."/>
        </authorList>
    </citation>
    <scope>NUCLEOTIDE SEQUENCE [LARGE SCALE GENOMIC DNA]</scope>
    <source>
        <strain evidence="4">CCUG 73951</strain>
    </source>
</reference>
<keyword evidence="1" id="KW-0547">Nucleotide-binding</keyword>
<organism evidence="3 4">
    <name type="scientific">Halobacillus campisalis</name>
    <dbReference type="NCBI Taxonomy" id="435909"/>
    <lineage>
        <taxon>Bacteria</taxon>
        <taxon>Bacillati</taxon>
        <taxon>Bacillota</taxon>
        <taxon>Bacilli</taxon>
        <taxon>Bacillales</taxon>
        <taxon>Bacillaceae</taxon>
        <taxon>Halobacillus</taxon>
    </lineage>
</organism>